<accession>A0A1M6Q142</accession>
<evidence type="ECO:0008006" key="5">
    <source>
        <dbReference type="Google" id="ProtNLM"/>
    </source>
</evidence>
<dbReference type="Gene3D" id="3.10.129.10">
    <property type="entry name" value="Hotdog Thioesterase"/>
    <property type="match status" value="1"/>
</dbReference>
<keyword evidence="3" id="KW-1185">Reference proteome</keyword>
<evidence type="ECO:0000313" key="1">
    <source>
        <dbReference type="EMBL" id="SHK13912.1"/>
    </source>
</evidence>
<dbReference type="EMBL" id="FUWU01000001">
    <property type="protein sequence ID" value="SJZ32424.1"/>
    <property type="molecule type" value="Genomic_DNA"/>
</dbReference>
<proteinExistence type="predicted"/>
<name>A0A1M6Q142_9BACT</name>
<reference evidence="3" key="2">
    <citation type="submission" date="2016-11" db="EMBL/GenBank/DDBJ databases">
        <authorList>
            <person name="Varghese N."/>
            <person name="Submissions S."/>
        </authorList>
    </citation>
    <scope>NUCLEOTIDE SEQUENCE [LARGE SCALE GENOMIC DNA]</scope>
    <source>
        <strain evidence="3">UWOS</strain>
    </source>
</reference>
<dbReference type="EMBL" id="FRAW01000001">
    <property type="protein sequence ID" value="SHK13912.1"/>
    <property type="molecule type" value="Genomic_DNA"/>
</dbReference>
<dbReference type="Pfam" id="PF22817">
    <property type="entry name" value="ApeP-like"/>
    <property type="match status" value="1"/>
</dbReference>
<dbReference type="RefSeq" id="WP_073301886.1">
    <property type="nucleotide sequence ID" value="NZ_FRAW01000001.1"/>
</dbReference>
<organism evidence="1 3">
    <name type="scientific">Fibrobacter intestinalis</name>
    <dbReference type="NCBI Taxonomy" id="28122"/>
    <lineage>
        <taxon>Bacteria</taxon>
        <taxon>Pseudomonadati</taxon>
        <taxon>Fibrobacterota</taxon>
        <taxon>Fibrobacteria</taxon>
        <taxon>Fibrobacterales</taxon>
        <taxon>Fibrobacteraceae</taxon>
        <taxon>Fibrobacter</taxon>
    </lineage>
</organism>
<dbReference type="Proteomes" id="UP000190449">
    <property type="component" value="Unassembled WGS sequence"/>
</dbReference>
<evidence type="ECO:0000313" key="3">
    <source>
        <dbReference type="Proteomes" id="UP000184275"/>
    </source>
</evidence>
<reference evidence="2 4" key="3">
    <citation type="submission" date="2017-02" db="EMBL/GenBank/DDBJ databases">
        <authorList>
            <person name="Peterson S.W."/>
        </authorList>
    </citation>
    <scope>NUCLEOTIDE SEQUENCE [LARGE SCALE GENOMIC DNA]</scope>
    <source>
        <strain evidence="2 4">ATCC 43854</strain>
    </source>
</reference>
<dbReference type="STRING" id="28122.SAMN02745108_00017"/>
<dbReference type="InterPro" id="IPR029069">
    <property type="entry name" value="HotDog_dom_sf"/>
</dbReference>
<evidence type="ECO:0000313" key="4">
    <source>
        <dbReference type="Proteomes" id="UP000190449"/>
    </source>
</evidence>
<gene>
    <name evidence="2" type="ORF">SAMN02745108_00017</name>
    <name evidence="1" type="ORF">SAMN05720469_101209</name>
</gene>
<reference evidence="1" key="1">
    <citation type="submission" date="2016-11" db="EMBL/GenBank/DDBJ databases">
        <authorList>
            <person name="Jaros S."/>
            <person name="Januszkiewicz K."/>
            <person name="Wedrychowicz H."/>
        </authorList>
    </citation>
    <scope>NUCLEOTIDE SEQUENCE [LARGE SCALE GENOMIC DNA]</scope>
    <source>
        <strain evidence="1">UWOS</strain>
    </source>
</reference>
<sequence>MTEFDSREKIAQLVPHKGKMNLLDRVVFYDLSQAVAETEVDISEKTMFYDENFGGVPVWIAFEYMAQSIAALNGIANREKNSSQVGFILSVTNFKAEENVFLAKSVVRIWIKQIAQMDKAITFEGKASVGDKLFATATINTIAVDNPQKMGGI</sequence>
<dbReference type="AlphaFoldDB" id="A0A1M6Q142"/>
<accession>A0A1T4JQJ1</accession>
<dbReference type="Proteomes" id="UP000184275">
    <property type="component" value="Unassembled WGS sequence"/>
</dbReference>
<protein>
    <recommendedName>
        <fullName evidence="5">3-hydroxyacyl-[acyl-carrier-protein] dehydratase</fullName>
    </recommendedName>
</protein>
<evidence type="ECO:0000313" key="2">
    <source>
        <dbReference type="EMBL" id="SJZ32424.1"/>
    </source>
</evidence>
<dbReference type="SUPFAM" id="SSF54637">
    <property type="entry name" value="Thioesterase/thiol ester dehydrase-isomerase"/>
    <property type="match status" value="1"/>
</dbReference>
<dbReference type="InterPro" id="IPR016776">
    <property type="entry name" value="ApeP-like_dehydratase"/>
</dbReference>